<dbReference type="GO" id="GO:0000407">
    <property type="term" value="C:phagophore assembly site"/>
    <property type="evidence" value="ECO:0007669"/>
    <property type="project" value="UniProtKB-SubCell"/>
</dbReference>
<dbReference type="Proteomes" id="UP001497382">
    <property type="component" value="Unassembled WGS sequence"/>
</dbReference>
<dbReference type="CDD" id="cd01486">
    <property type="entry name" value="Apg7"/>
    <property type="match status" value="1"/>
</dbReference>
<dbReference type="GO" id="GO:0006995">
    <property type="term" value="P:cellular response to nitrogen starvation"/>
    <property type="evidence" value="ECO:0007669"/>
    <property type="project" value="TreeGrafter"/>
</dbReference>
<comment type="subcellular location">
    <subcellularLocation>
        <location evidence="7">Cytoplasm</location>
    </subcellularLocation>
    <subcellularLocation>
        <location evidence="7">Preautophagosomal structure</location>
    </subcellularLocation>
</comment>
<dbReference type="Pfam" id="PF00899">
    <property type="entry name" value="ThiF"/>
    <property type="match status" value="1"/>
</dbReference>
<keyword evidence="7" id="KW-0833">Ubl conjugation pathway</keyword>
<dbReference type="EMBL" id="CAXIEN010000126">
    <property type="protein sequence ID" value="CAL1279854.1"/>
    <property type="molecule type" value="Genomic_DNA"/>
</dbReference>
<dbReference type="AlphaFoldDB" id="A0AAV2A914"/>
<sequence length="686" mass="77057">MKEISNHCTMTKELLQFVPFSSAVDAGFWYQLSKKKLDVFKLSDSPVEIFGFYSYNSSLTSLPPIANIDYSAFNNEMQIPSSSFPMKGVVINTNTLEDFKVKDKKALLQSVGQSIWQAITSGAALDNPIILQSLLCLTFADIKKYHYYYWIAFPAFNYPDSTVCKDTKKFCDYFTEDEVSQFLKSYDSLSPSDKTLFLVFKENNGCSIFNLKEFEKLKKKEGKIMLGFTDPSRYEKHPGWPLRNALALAAYHWGEDQANWDVVCFREYIKDGKRFHEQSIVISIEMSIDTLPKECPEVVGWEKHKSKLAPRKVDMSSSMDPIKLADAAVDLNLKLMHWRLVPDLDLQAIKSARCLLFGAGTLGCNVARCLLGWGVRKITFVDNSFVSFSNPVRQTLFEFEDCQQGGKPKAAAAAEALKRIFPGVESEGRALSVPMPGHPASEKLLDQIRADVKQVEELIENHDVIFLLTDTRESRWLPTLISASNKKIVVNAALGYDTFLVMRHGYRPQDDKGSGDQPVSSLNDGNDLGCYFCNDVVAPGNSLTDRTLDQQCTVTRPGVSYMAAGIAVELAVSILQHPKRALAPATTSDPCTLKSNAEFCTPLGIVPHQVRGYIERYQNKLLISKSFKQCTACSQIVVDEYKKSGFDFVLKVMNMPGYLEELTALDKLMENVNEDEVLCYSDEEDF</sequence>
<gene>
    <name evidence="10" type="ORF">LARSCL_LOCUS10635</name>
</gene>
<dbReference type="Gene3D" id="3.40.140.70">
    <property type="entry name" value="Ubiquitin-like modifier-activating enzyme ATG7 N-terminal domain"/>
    <property type="match status" value="1"/>
</dbReference>
<dbReference type="PANTHER" id="PTHR10953:SF3">
    <property type="entry name" value="UBIQUITIN-LIKE MODIFIER-ACTIVATING ENZYME ATG7"/>
    <property type="match status" value="1"/>
</dbReference>
<dbReference type="SUPFAM" id="SSF69572">
    <property type="entry name" value="Activating enzymes of the ubiquitin-like proteins"/>
    <property type="match status" value="1"/>
</dbReference>
<dbReference type="FunFam" id="3.40.140.70:FF:000001">
    <property type="entry name" value="Ubiquitin-like modifier-activating enzyme atg7"/>
    <property type="match status" value="1"/>
</dbReference>
<dbReference type="InterPro" id="IPR000594">
    <property type="entry name" value="ThiF_NAD_FAD-bd"/>
</dbReference>
<comment type="similarity">
    <text evidence="1 7">Belongs to the ATG7 family.</text>
</comment>
<evidence type="ECO:0000256" key="6">
    <source>
        <dbReference type="PIRSR" id="PIRSR606285-1"/>
    </source>
</evidence>
<evidence type="ECO:0000313" key="11">
    <source>
        <dbReference type="Proteomes" id="UP001497382"/>
    </source>
</evidence>
<evidence type="ECO:0000259" key="8">
    <source>
        <dbReference type="Pfam" id="PF00899"/>
    </source>
</evidence>
<keyword evidence="5 7" id="KW-0072">Autophagy</keyword>
<dbReference type="FunFam" id="3.40.50.720:FF:000243">
    <property type="entry name" value="Ubiquitin-like modifier-activating enzyme ATG7"/>
    <property type="match status" value="1"/>
</dbReference>
<dbReference type="InterPro" id="IPR045886">
    <property type="entry name" value="ThiF/MoeB/HesA"/>
</dbReference>
<dbReference type="Pfam" id="PF16420">
    <property type="entry name" value="ATG7_N"/>
    <property type="match status" value="1"/>
</dbReference>
<feature type="domain" description="THIF-type NAD/FAD binding fold" evidence="8">
    <location>
        <begin position="335"/>
        <end position="584"/>
    </location>
</feature>
<dbReference type="InterPro" id="IPR042522">
    <property type="entry name" value="Atg7_N_1"/>
</dbReference>
<dbReference type="Gene3D" id="3.40.50.720">
    <property type="entry name" value="NAD(P)-binding Rossmann-like Domain"/>
    <property type="match status" value="1"/>
</dbReference>
<keyword evidence="7" id="KW-0963">Cytoplasm</keyword>
<proteinExistence type="inferred from homology"/>
<dbReference type="InterPro" id="IPR032197">
    <property type="entry name" value="Atg7_N"/>
</dbReference>
<evidence type="ECO:0000256" key="4">
    <source>
        <dbReference type="ARBA" id="ARBA00022927"/>
    </source>
</evidence>
<evidence type="ECO:0000256" key="1">
    <source>
        <dbReference type="ARBA" id="ARBA00010931"/>
    </source>
</evidence>
<comment type="subunit">
    <text evidence="7">Homodimer.</text>
</comment>
<evidence type="ECO:0000256" key="3">
    <source>
        <dbReference type="ARBA" id="ARBA00022448"/>
    </source>
</evidence>
<comment type="function">
    <text evidence="7">E1-like activating enzyme involved in the 2 ubiquitin-like systems required for autophagy.</text>
</comment>
<dbReference type="PANTHER" id="PTHR10953">
    <property type="entry name" value="UBIQUITIN-ACTIVATING ENZYME E1"/>
    <property type="match status" value="1"/>
</dbReference>
<dbReference type="InterPro" id="IPR042523">
    <property type="entry name" value="Atg7_N_2"/>
</dbReference>
<dbReference type="GO" id="GO:0000045">
    <property type="term" value="P:autophagosome assembly"/>
    <property type="evidence" value="ECO:0007669"/>
    <property type="project" value="TreeGrafter"/>
</dbReference>
<dbReference type="GO" id="GO:0032446">
    <property type="term" value="P:protein modification by small protein conjugation"/>
    <property type="evidence" value="ECO:0007669"/>
    <property type="project" value="TreeGrafter"/>
</dbReference>
<organism evidence="10 11">
    <name type="scientific">Larinioides sclopetarius</name>
    <dbReference type="NCBI Taxonomy" id="280406"/>
    <lineage>
        <taxon>Eukaryota</taxon>
        <taxon>Metazoa</taxon>
        <taxon>Ecdysozoa</taxon>
        <taxon>Arthropoda</taxon>
        <taxon>Chelicerata</taxon>
        <taxon>Arachnida</taxon>
        <taxon>Araneae</taxon>
        <taxon>Araneomorphae</taxon>
        <taxon>Entelegynae</taxon>
        <taxon>Araneoidea</taxon>
        <taxon>Araneidae</taxon>
        <taxon>Larinioides</taxon>
    </lineage>
</organism>
<comment type="caution">
    <text evidence="10">The sequence shown here is derived from an EMBL/GenBank/DDBJ whole genome shotgun (WGS) entry which is preliminary data.</text>
</comment>
<dbReference type="Gene3D" id="3.40.140.100">
    <property type="entry name" value="Ubiquitin-like modifier-activating enzyme ATG7 C-terminal domain"/>
    <property type="match status" value="1"/>
</dbReference>
<evidence type="ECO:0000256" key="7">
    <source>
        <dbReference type="RuleBase" id="RU366022"/>
    </source>
</evidence>
<dbReference type="GO" id="GO:0019779">
    <property type="term" value="F:Atg8 activating enzyme activity"/>
    <property type="evidence" value="ECO:0007669"/>
    <property type="project" value="TreeGrafter"/>
</dbReference>
<accession>A0AAV2A914</accession>
<keyword evidence="11" id="KW-1185">Reference proteome</keyword>
<evidence type="ECO:0000259" key="9">
    <source>
        <dbReference type="Pfam" id="PF16420"/>
    </source>
</evidence>
<evidence type="ECO:0000256" key="2">
    <source>
        <dbReference type="ARBA" id="ARBA00017647"/>
    </source>
</evidence>
<dbReference type="GO" id="GO:0019778">
    <property type="term" value="F:Atg12 activating enzyme activity"/>
    <property type="evidence" value="ECO:0007669"/>
    <property type="project" value="TreeGrafter"/>
</dbReference>
<dbReference type="NCBIfam" id="TIGR01381">
    <property type="entry name" value="E1_like_apg7"/>
    <property type="match status" value="1"/>
</dbReference>
<evidence type="ECO:0000256" key="5">
    <source>
        <dbReference type="ARBA" id="ARBA00023006"/>
    </source>
</evidence>
<reference evidence="10 11" key="1">
    <citation type="submission" date="2024-04" db="EMBL/GenBank/DDBJ databases">
        <authorList>
            <person name="Rising A."/>
            <person name="Reimegard J."/>
            <person name="Sonavane S."/>
            <person name="Akerstrom W."/>
            <person name="Nylinder S."/>
            <person name="Hedman E."/>
            <person name="Kallberg Y."/>
        </authorList>
    </citation>
    <scope>NUCLEOTIDE SEQUENCE [LARGE SCALE GENOMIC DNA]</scope>
</reference>
<dbReference type="GO" id="GO:0000422">
    <property type="term" value="P:autophagy of mitochondrion"/>
    <property type="evidence" value="ECO:0007669"/>
    <property type="project" value="TreeGrafter"/>
</dbReference>
<keyword evidence="4 7" id="KW-0653">Protein transport</keyword>
<evidence type="ECO:0000313" key="10">
    <source>
        <dbReference type="EMBL" id="CAL1279854.1"/>
    </source>
</evidence>
<dbReference type="InterPro" id="IPR035985">
    <property type="entry name" value="Ubiquitin-activating_enz"/>
</dbReference>
<name>A0AAV2A914_9ARAC</name>
<dbReference type="GO" id="GO:0015031">
    <property type="term" value="P:protein transport"/>
    <property type="evidence" value="ECO:0007669"/>
    <property type="project" value="UniProtKB-UniRule"/>
</dbReference>
<dbReference type="InterPro" id="IPR006285">
    <property type="entry name" value="Atg7"/>
</dbReference>
<feature type="domain" description="Ubiquitin-like modifier-activating enzyme Atg7 N-terminal" evidence="9">
    <location>
        <begin position="15"/>
        <end position="319"/>
    </location>
</feature>
<protein>
    <recommendedName>
        <fullName evidence="2 7">Ubiquitin-like modifier-activating enzyme ATG7</fullName>
    </recommendedName>
    <alternativeName>
        <fullName evidence="7">Autophagy-related protein 7</fullName>
    </alternativeName>
</protein>
<keyword evidence="3 7" id="KW-0813">Transport</keyword>
<dbReference type="GO" id="GO:0034727">
    <property type="term" value="P:piecemeal microautophagy of the nucleus"/>
    <property type="evidence" value="ECO:0007669"/>
    <property type="project" value="TreeGrafter"/>
</dbReference>
<feature type="active site" description="Glycyl thioester intermediate" evidence="6">
    <location>
        <position position="552"/>
    </location>
</feature>